<dbReference type="PROSITE" id="PS50109">
    <property type="entry name" value="HIS_KIN"/>
    <property type="match status" value="1"/>
</dbReference>
<dbReference type="EC" id="2.7.13.3" evidence="2"/>
<keyword evidence="8" id="KW-0472">Membrane</keyword>
<feature type="transmembrane region" description="Helical" evidence="8">
    <location>
        <begin position="131"/>
        <end position="152"/>
    </location>
</feature>
<evidence type="ECO:0000256" key="7">
    <source>
        <dbReference type="ARBA" id="ARBA00023012"/>
    </source>
</evidence>
<dbReference type="SUPFAM" id="SSF55874">
    <property type="entry name" value="ATPase domain of HSP90 chaperone/DNA topoisomerase II/histidine kinase"/>
    <property type="match status" value="1"/>
</dbReference>
<gene>
    <name evidence="10" type="ORF">ACFFJ8_25610</name>
</gene>
<feature type="transmembrane region" description="Helical" evidence="8">
    <location>
        <begin position="34"/>
        <end position="58"/>
    </location>
</feature>
<evidence type="ECO:0000256" key="8">
    <source>
        <dbReference type="SAM" id="Phobius"/>
    </source>
</evidence>
<proteinExistence type="predicted"/>
<evidence type="ECO:0000256" key="4">
    <source>
        <dbReference type="ARBA" id="ARBA00022741"/>
    </source>
</evidence>
<dbReference type="InterPro" id="IPR036890">
    <property type="entry name" value="HATPase_C_sf"/>
</dbReference>
<feature type="transmembrane region" description="Helical" evidence="8">
    <location>
        <begin position="106"/>
        <end position="125"/>
    </location>
</feature>
<dbReference type="PRINTS" id="PR00344">
    <property type="entry name" value="BCTRLSENSOR"/>
</dbReference>
<sequence>MIVYVCMFLSLWTMGVIIIRLSNSRYGRSHGYTLLAAGCGSFAFSLELTILPFLSQISEVPSFLAESLRILSIAACYVYWIVFPYCYWLTAVYFSELNNRSRWHRLLMLPAFVSAIYHLASYPLHEIHIEFLRVPAAVYFAFGISLYIWAYLKEKQLFMKQIKFRTVVVFNSAIVWAFISDFAGMSLITAAPSAFTVVSNDVWKYNYWLIAGLVGFHLYFGARYGFLGVKMRLQRQKYNYSMRALTMGTTILNQSLKNEIQKINQLGEQSKRLAAEENRDEALQTVGSLSGVAVHLLTVLNRIKDKADDIHLQETEVPICPLLQELVSEMQLLLRERNLQVQTDFRIDATLRCDRTHIREMFSNLLLNAAEAVEPGKGLISVRTESQGKRVIVEIADNGCGIPKKDFSRVFEPFYTTKHDSSHYGLGLSYCSSVMRKHDGSVSIAGSAAGTGTTIAVVIPGSRVICRTEPGAKAK</sequence>
<dbReference type="InterPro" id="IPR050980">
    <property type="entry name" value="2C_sensor_his_kinase"/>
</dbReference>
<dbReference type="SMART" id="SM00387">
    <property type="entry name" value="HATPase_c"/>
    <property type="match status" value="1"/>
</dbReference>
<comment type="caution">
    <text evidence="10">The sequence shown here is derived from an EMBL/GenBank/DDBJ whole genome shotgun (WGS) entry which is preliminary data.</text>
</comment>
<protein>
    <recommendedName>
        <fullName evidence="2">histidine kinase</fullName>
        <ecNumber evidence="2">2.7.13.3</ecNumber>
    </recommendedName>
</protein>
<keyword evidence="8" id="KW-0812">Transmembrane</keyword>
<evidence type="ECO:0000256" key="2">
    <source>
        <dbReference type="ARBA" id="ARBA00012438"/>
    </source>
</evidence>
<dbReference type="EMBL" id="JBHLVF010000041">
    <property type="protein sequence ID" value="MFC0394725.1"/>
    <property type="molecule type" value="Genomic_DNA"/>
</dbReference>
<evidence type="ECO:0000256" key="6">
    <source>
        <dbReference type="ARBA" id="ARBA00022840"/>
    </source>
</evidence>
<dbReference type="GO" id="GO:0016301">
    <property type="term" value="F:kinase activity"/>
    <property type="evidence" value="ECO:0007669"/>
    <property type="project" value="UniProtKB-KW"/>
</dbReference>
<dbReference type="InterPro" id="IPR003594">
    <property type="entry name" value="HATPase_dom"/>
</dbReference>
<evidence type="ECO:0000256" key="3">
    <source>
        <dbReference type="ARBA" id="ARBA00022679"/>
    </source>
</evidence>
<dbReference type="InterPro" id="IPR004358">
    <property type="entry name" value="Sig_transdc_His_kin-like_C"/>
</dbReference>
<keyword evidence="5 10" id="KW-0418">Kinase</keyword>
<feature type="transmembrane region" description="Helical" evidence="8">
    <location>
        <begin position="173"/>
        <end position="195"/>
    </location>
</feature>
<organism evidence="10 11">
    <name type="scientific">Paenibacillus mendelii</name>
    <dbReference type="NCBI Taxonomy" id="206163"/>
    <lineage>
        <taxon>Bacteria</taxon>
        <taxon>Bacillati</taxon>
        <taxon>Bacillota</taxon>
        <taxon>Bacilli</taxon>
        <taxon>Bacillales</taxon>
        <taxon>Paenibacillaceae</taxon>
        <taxon>Paenibacillus</taxon>
    </lineage>
</organism>
<dbReference type="PANTHER" id="PTHR44936:SF10">
    <property type="entry name" value="SENSOR PROTEIN RSTB"/>
    <property type="match status" value="1"/>
</dbReference>
<reference evidence="10 11" key="1">
    <citation type="submission" date="2024-09" db="EMBL/GenBank/DDBJ databases">
        <authorList>
            <person name="Sun Q."/>
            <person name="Mori K."/>
        </authorList>
    </citation>
    <scope>NUCLEOTIDE SEQUENCE [LARGE SCALE GENOMIC DNA]</scope>
    <source>
        <strain evidence="10 11">CCM 4839</strain>
    </source>
</reference>
<evidence type="ECO:0000256" key="5">
    <source>
        <dbReference type="ARBA" id="ARBA00022777"/>
    </source>
</evidence>
<keyword evidence="6" id="KW-0067">ATP-binding</keyword>
<evidence type="ECO:0000256" key="1">
    <source>
        <dbReference type="ARBA" id="ARBA00000085"/>
    </source>
</evidence>
<keyword evidence="11" id="KW-1185">Reference proteome</keyword>
<evidence type="ECO:0000259" key="9">
    <source>
        <dbReference type="PROSITE" id="PS50109"/>
    </source>
</evidence>
<comment type="catalytic activity">
    <reaction evidence="1">
        <text>ATP + protein L-histidine = ADP + protein N-phospho-L-histidine.</text>
        <dbReference type="EC" id="2.7.13.3"/>
    </reaction>
</comment>
<dbReference type="Gene3D" id="3.30.565.10">
    <property type="entry name" value="Histidine kinase-like ATPase, C-terminal domain"/>
    <property type="match status" value="1"/>
</dbReference>
<keyword evidence="4" id="KW-0547">Nucleotide-binding</keyword>
<keyword evidence="8" id="KW-1133">Transmembrane helix</keyword>
<dbReference type="Pfam" id="PF02518">
    <property type="entry name" value="HATPase_c"/>
    <property type="match status" value="1"/>
</dbReference>
<keyword evidence="7" id="KW-0902">Two-component regulatory system</keyword>
<feature type="transmembrane region" description="Helical" evidence="8">
    <location>
        <begin position="6"/>
        <end position="22"/>
    </location>
</feature>
<dbReference type="RefSeq" id="WP_204815896.1">
    <property type="nucleotide sequence ID" value="NZ_JANHOF010000001.1"/>
</dbReference>
<evidence type="ECO:0000313" key="11">
    <source>
        <dbReference type="Proteomes" id="UP001589818"/>
    </source>
</evidence>
<keyword evidence="3" id="KW-0808">Transferase</keyword>
<dbReference type="InterPro" id="IPR005467">
    <property type="entry name" value="His_kinase_dom"/>
</dbReference>
<feature type="transmembrane region" description="Helical" evidence="8">
    <location>
        <begin position="70"/>
        <end position="94"/>
    </location>
</feature>
<feature type="domain" description="Histidine kinase" evidence="9">
    <location>
        <begin position="251"/>
        <end position="463"/>
    </location>
</feature>
<feature type="transmembrane region" description="Helical" evidence="8">
    <location>
        <begin position="207"/>
        <end position="227"/>
    </location>
</feature>
<dbReference type="Proteomes" id="UP001589818">
    <property type="component" value="Unassembled WGS sequence"/>
</dbReference>
<name>A0ABV6JFM7_9BACL</name>
<evidence type="ECO:0000313" key="10">
    <source>
        <dbReference type="EMBL" id="MFC0394725.1"/>
    </source>
</evidence>
<accession>A0ABV6JFM7</accession>
<dbReference type="PANTHER" id="PTHR44936">
    <property type="entry name" value="SENSOR PROTEIN CREC"/>
    <property type="match status" value="1"/>
</dbReference>